<feature type="DNA-binding region" description="OmpR/PhoB-type" evidence="5">
    <location>
        <begin position="127"/>
        <end position="226"/>
    </location>
</feature>
<reference evidence="8 9" key="1">
    <citation type="submission" date="2019-03" db="EMBL/GenBank/DDBJ databases">
        <title>Genomic Encyclopedia of Type Strains, Phase III (KMG-III): the genomes of soil and plant-associated and newly described type strains.</title>
        <authorList>
            <person name="Whitman W."/>
        </authorList>
    </citation>
    <scope>NUCLEOTIDE SEQUENCE [LARGE SCALE GENOMIC DNA]</scope>
    <source>
        <strain evidence="8 9">LMG 29544</strain>
    </source>
</reference>
<keyword evidence="3 5" id="KW-0238">DNA-binding</keyword>
<evidence type="ECO:0000259" key="6">
    <source>
        <dbReference type="PROSITE" id="PS50110"/>
    </source>
</evidence>
<evidence type="ECO:0000256" key="1">
    <source>
        <dbReference type="ARBA" id="ARBA00022553"/>
    </source>
</evidence>
<dbReference type="InterPro" id="IPR039420">
    <property type="entry name" value="WalR-like"/>
</dbReference>
<evidence type="ECO:0000259" key="7">
    <source>
        <dbReference type="PROSITE" id="PS51755"/>
    </source>
</evidence>
<comment type="caution">
    <text evidence="8">The sequence shown here is derived from an EMBL/GenBank/DDBJ whole genome shotgun (WGS) entry which is preliminary data.</text>
</comment>
<dbReference type="InterPro" id="IPR001867">
    <property type="entry name" value="OmpR/PhoB-type_DNA-bd"/>
</dbReference>
<keyword evidence="9" id="KW-1185">Reference proteome</keyword>
<feature type="modified residue" description="4-aspartylphosphate" evidence="4">
    <location>
        <position position="51"/>
    </location>
</feature>
<keyword evidence="2" id="KW-0902">Two-component regulatory system</keyword>
<name>A0A4R8LZH6_9BURK</name>
<gene>
    <name evidence="8" type="ORF">BX592_102224</name>
</gene>
<dbReference type="InterPro" id="IPR011006">
    <property type="entry name" value="CheY-like_superfamily"/>
</dbReference>
<dbReference type="PROSITE" id="PS50110">
    <property type="entry name" value="RESPONSE_REGULATORY"/>
    <property type="match status" value="1"/>
</dbReference>
<dbReference type="InterPro" id="IPR036388">
    <property type="entry name" value="WH-like_DNA-bd_sf"/>
</dbReference>
<dbReference type="InterPro" id="IPR016032">
    <property type="entry name" value="Sig_transdc_resp-reg_C-effctor"/>
</dbReference>
<dbReference type="GO" id="GO:0032993">
    <property type="term" value="C:protein-DNA complex"/>
    <property type="evidence" value="ECO:0007669"/>
    <property type="project" value="TreeGrafter"/>
</dbReference>
<dbReference type="Gene3D" id="1.10.10.10">
    <property type="entry name" value="Winged helix-like DNA-binding domain superfamily/Winged helix DNA-binding domain"/>
    <property type="match status" value="1"/>
</dbReference>
<dbReference type="CDD" id="cd00383">
    <property type="entry name" value="trans_reg_C"/>
    <property type="match status" value="1"/>
</dbReference>
<evidence type="ECO:0000313" key="8">
    <source>
        <dbReference type="EMBL" id="TDY54077.1"/>
    </source>
</evidence>
<dbReference type="GO" id="GO:0006355">
    <property type="term" value="P:regulation of DNA-templated transcription"/>
    <property type="evidence" value="ECO:0007669"/>
    <property type="project" value="InterPro"/>
</dbReference>
<feature type="domain" description="OmpR/PhoB-type" evidence="7">
    <location>
        <begin position="127"/>
        <end position="226"/>
    </location>
</feature>
<dbReference type="Gene3D" id="3.40.50.2300">
    <property type="match status" value="1"/>
</dbReference>
<evidence type="ECO:0000256" key="2">
    <source>
        <dbReference type="ARBA" id="ARBA00023012"/>
    </source>
</evidence>
<dbReference type="PANTHER" id="PTHR48111">
    <property type="entry name" value="REGULATOR OF RPOS"/>
    <property type="match status" value="1"/>
</dbReference>
<protein>
    <submittedName>
        <fullName evidence="8">Winged helix family two component transcriptional regulator</fullName>
    </submittedName>
</protein>
<dbReference type="GO" id="GO:0000156">
    <property type="term" value="F:phosphorelay response regulator activity"/>
    <property type="evidence" value="ECO:0007669"/>
    <property type="project" value="TreeGrafter"/>
</dbReference>
<dbReference type="Pfam" id="PF00072">
    <property type="entry name" value="Response_reg"/>
    <property type="match status" value="1"/>
</dbReference>
<feature type="domain" description="Response regulatory" evidence="6">
    <location>
        <begin position="2"/>
        <end position="117"/>
    </location>
</feature>
<sequence length="246" mass="27767">MRIAILQRDPVRGKHLERILVQSGHSCMVYDDGLTMSKALARSTADLLVLDWHGVRMSGVDVLKSTRAVSGDRVPAIFVSEEGAEENVVRALISGADDYLTFPIRIAEFRERVTALLRRSYPERFGVTCFDVGPYHFDTRRQIVKLRGKPVQLSGTQYRLATLFFSNVGRVLSRDHIFAMVWGREFLEVTRTIDSHVSRLRLLLQIEACNDYCLQPVYKSGYRLLCVRPEHDTPAEATAAVEIAAA</sequence>
<dbReference type="EMBL" id="SORE01000002">
    <property type="protein sequence ID" value="TDY54077.1"/>
    <property type="molecule type" value="Genomic_DNA"/>
</dbReference>
<dbReference type="GO" id="GO:0000976">
    <property type="term" value="F:transcription cis-regulatory region binding"/>
    <property type="evidence" value="ECO:0007669"/>
    <property type="project" value="TreeGrafter"/>
</dbReference>
<dbReference type="GO" id="GO:0005829">
    <property type="term" value="C:cytosol"/>
    <property type="evidence" value="ECO:0007669"/>
    <property type="project" value="TreeGrafter"/>
</dbReference>
<accession>A0A4R8LZH6</accession>
<organism evidence="8 9">
    <name type="scientific">Paraburkholderia rhizosphaerae</name>
    <dbReference type="NCBI Taxonomy" id="480658"/>
    <lineage>
        <taxon>Bacteria</taxon>
        <taxon>Pseudomonadati</taxon>
        <taxon>Pseudomonadota</taxon>
        <taxon>Betaproteobacteria</taxon>
        <taxon>Burkholderiales</taxon>
        <taxon>Burkholderiaceae</taxon>
        <taxon>Paraburkholderia</taxon>
    </lineage>
</organism>
<evidence type="ECO:0000256" key="4">
    <source>
        <dbReference type="PROSITE-ProRule" id="PRU00169"/>
    </source>
</evidence>
<dbReference type="InterPro" id="IPR001789">
    <property type="entry name" value="Sig_transdc_resp-reg_receiver"/>
</dbReference>
<dbReference type="Proteomes" id="UP000295509">
    <property type="component" value="Unassembled WGS sequence"/>
</dbReference>
<dbReference type="SMART" id="SM00448">
    <property type="entry name" value="REC"/>
    <property type="match status" value="1"/>
</dbReference>
<dbReference type="SUPFAM" id="SSF46894">
    <property type="entry name" value="C-terminal effector domain of the bipartite response regulators"/>
    <property type="match status" value="1"/>
</dbReference>
<dbReference type="RefSeq" id="WP_134190219.1">
    <property type="nucleotide sequence ID" value="NZ_JBHLUW010000035.1"/>
</dbReference>
<dbReference type="OrthoDB" id="9802426at2"/>
<dbReference type="AlphaFoldDB" id="A0A4R8LZH6"/>
<evidence type="ECO:0000313" key="9">
    <source>
        <dbReference type="Proteomes" id="UP000295509"/>
    </source>
</evidence>
<dbReference type="Pfam" id="PF00486">
    <property type="entry name" value="Trans_reg_C"/>
    <property type="match status" value="1"/>
</dbReference>
<proteinExistence type="predicted"/>
<evidence type="ECO:0000256" key="5">
    <source>
        <dbReference type="PROSITE-ProRule" id="PRU01091"/>
    </source>
</evidence>
<keyword evidence="1 4" id="KW-0597">Phosphoprotein</keyword>
<dbReference type="SUPFAM" id="SSF52172">
    <property type="entry name" value="CheY-like"/>
    <property type="match status" value="1"/>
</dbReference>
<evidence type="ECO:0000256" key="3">
    <source>
        <dbReference type="ARBA" id="ARBA00023125"/>
    </source>
</evidence>
<dbReference type="SMART" id="SM00862">
    <property type="entry name" value="Trans_reg_C"/>
    <property type="match status" value="1"/>
</dbReference>
<dbReference type="PANTHER" id="PTHR48111:SF40">
    <property type="entry name" value="PHOSPHATE REGULON TRANSCRIPTIONAL REGULATORY PROTEIN PHOB"/>
    <property type="match status" value="1"/>
</dbReference>
<dbReference type="PROSITE" id="PS51755">
    <property type="entry name" value="OMPR_PHOB"/>
    <property type="match status" value="1"/>
</dbReference>